<dbReference type="InParanoid" id="A0A1E7F9T2"/>
<dbReference type="AlphaFoldDB" id="A0A1E7F9T2"/>
<keyword evidence="1" id="KW-0560">Oxidoreductase</keyword>
<dbReference type="EMBL" id="KV784360">
    <property type="protein sequence ID" value="OEU14775.1"/>
    <property type="molecule type" value="Genomic_DNA"/>
</dbReference>
<dbReference type="Gene3D" id="3.40.50.720">
    <property type="entry name" value="NAD(P)-binding Rossmann-like Domain"/>
    <property type="match status" value="1"/>
</dbReference>
<evidence type="ECO:0008006" key="4">
    <source>
        <dbReference type="Google" id="ProtNLM"/>
    </source>
</evidence>
<evidence type="ECO:0000256" key="1">
    <source>
        <dbReference type="ARBA" id="ARBA00023002"/>
    </source>
</evidence>
<dbReference type="OrthoDB" id="198798at2759"/>
<accession>A0A1E7F9T2</accession>
<organism evidence="2 3">
    <name type="scientific">Fragilariopsis cylindrus CCMP1102</name>
    <dbReference type="NCBI Taxonomy" id="635003"/>
    <lineage>
        <taxon>Eukaryota</taxon>
        <taxon>Sar</taxon>
        <taxon>Stramenopiles</taxon>
        <taxon>Ochrophyta</taxon>
        <taxon>Bacillariophyta</taxon>
        <taxon>Bacillariophyceae</taxon>
        <taxon>Bacillariophycidae</taxon>
        <taxon>Bacillariales</taxon>
        <taxon>Bacillariaceae</taxon>
        <taxon>Fragilariopsis</taxon>
    </lineage>
</organism>
<dbReference type="GO" id="GO:0016491">
    <property type="term" value="F:oxidoreductase activity"/>
    <property type="evidence" value="ECO:0007669"/>
    <property type="project" value="UniProtKB-KW"/>
</dbReference>
<evidence type="ECO:0000313" key="2">
    <source>
        <dbReference type="EMBL" id="OEU14775.1"/>
    </source>
</evidence>
<evidence type="ECO:0000313" key="3">
    <source>
        <dbReference type="Proteomes" id="UP000095751"/>
    </source>
</evidence>
<dbReference type="PANTHER" id="PTHR42840:SF3">
    <property type="entry name" value="BINDING ROSSMANN FOLD OXIDOREDUCTASE, PUTATIVE (AFU_ORTHOLOGUE AFUA_2G10240)-RELATED"/>
    <property type="match status" value="1"/>
</dbReference>
<sequence length="376" mass="41354">MATAATTGSPNQCEVLLIGCGNPLKSMGGYHALQILDNRVPDAKLKYVVEPWYFSEAASSAPGHDEFHLWRKDQESKNGIVFLSKVSDVPPPEDGVLRLAIISARTADNPALLEASVDIGCKAIYLEKPGATSVDELLRMRNKANEANVKVYMGFNKNVSSYLDLSRDFAKNHNGKCDVTFLHNNNYKNTKEELSECFERNSEGMLKNMAIHELAIAVTYYGITVETIAEVIADKEYSSLQTLTGPSSGKQITDFDKLRFKLVTKDGVEINIAADRCGGDDSVGIITDAQTGHELARFSMPDEATIANIPTLKEKYGDAMPYFFTQDPDYLKLKTLVVSNFVHGTPATGVADIDIAIETLKVAEYLTPILQEQLKQ</sequence>
<dbReference type="KEGG" id="fcy:FRACYDRAFT_226569"/>
<dbReference type="Proteomes" id="UP000095751">
    <property type="component" value="Unassembled WGS sequence"/>
</dbReference>
<keyword evidence="3" id="KW-1185">Reference proteome</keyword>
<proteinExistence type="predicted"/>
<dbReference type="GO" id="GO:0006740">
    <property type="term" value="P:NADPH regeneration"/>
    <property type="evidence" value="ECO:0007669"/>
    <property type="project" value="TreeGrafter"/>
</dbReference>
<reference evidence="2 3" key="1">
    <citation type="submission" date="2016-09" db="EMBL/GenBank/DDBJ databases">
        <title>Extensive genetic diversity and differential bi-allelic expression allows diatom success in the polar Southern Ocean.</title>
        <authorList>
            <consortium name="DOE Joint Genome Institute"/>
            <person name="Mock T."/>
            <person name="Otillar R.P."/>
            <person name="Strauss J."/>
            <person name="Dupont C."/>
            <person name="Frickenhaus S."/>
            <person name="Maumus F."/>
            <person name="Mcmullan M."/>
            <person name="Sanges R."/>
            <person name="Schmutz J."/>
            <person name="Toseland A."/>
            <person name="Valas R."/>
            <person name="Veluchamy A."/>
            <person name="Ward B.J."/>
            <person name="Allen A."/>
            <person name="Barry K."/>
            <person name="Falciatore A."/>
            <person name="Ferrante M."/>
            <person name="Fortunato A.E."/>
            <person name="Gloeckner G."/>
            <person name="Gruber A."/>
            <person name="Hipkin R."/>
            <person name="Janech M."/>
            <person name="Kroth P."/>
            <person name="Leese F."/>
            <person name="Lindquist E."/>
            <person name="Lyon B.R."/>
            <person name="Martin J."/>
            <person name="Mayer C."/>
            <person name="Parker M."/>
            <person name="Quesneville H."/>
            <person name="Raymond J."/>
            <person name="Uhlig C."/>
            <person name="Valentin K.U."/>
            <person name="Worden A.Z."/>
            <person name="Armbrust E.V."/>
            <person name="Bowler C."/>
            <person name="Green B."/>
            <person name="Moulton V."/>
            <person name="Van Oosterhout C."/>
            <person name="Grigoriev I."/>
        </authorList>
    </citation>
    <scope>NUCLEOTIDE SEQUENCE [LARGE SCALE GENOMIC DNA]</scope>
    <source>
        <strain evidence="2 3">CCMP1102</strain>
    </source>
</reference>
<dbReference type="PANTHER" id="PTHR42840">
    <property type="entry name" value="NAD(P)-BINDING ROSSMANN-FOLD SUPERFAMILY PROTEIN-RELATED"/>
    <property type="match status" value="1"/>
</dbReference>
<dbReference type="InterPro" id="IPR036291">
    <property type="entry name" value="NAD(P)-bd_dom_sf"/>
</dbReference>
<name>A0A1E7F9T2_9STRA</name>
<dbReference type="GO" id="GO:0005737">
    <property type="term" value="C:cytoplasm"/>
    <property type="evidence" value="ECO:0007669"/>
    <property type="project" value="TreeGrafter"/>
</dbReference>
<dbReference type="SUPFAM" id="SSF51735">
    <property type="entry name" value="NAD(P)-binding Rossmann-fold domains"/>
    <property type="match status" value="1"/>
</dbReference>
<protein>
    <recommendedName>
        <fullName evidence="4">Gfo/Idh/MocA-like oxidoreductase N-terminal domain-containing protein</fullName>
    </recommendedName>
</protein>
<gene>
    <name evidence="2" type="ORF">FRACYDRAFT_226569</name>
</gene>